<feature type="domain" description="HTH cro/C1-type" evidence="1">
    <location>
        <begin position="11"/>
        <end position="66"/>
    </location>
</feature>
<organism evidence="2 3">
    <name type="scientific">Candidatus Limenecus avicola</name>
    <dbReference type="NCBI Taxonomy" id="2840847"/>
    <lineage>
        <taxon>Bacteria</taxon>
        <taxon>Bacillati</taxon>
        <taxon>Bacillota</taxon>
        <taxon>Clostridia</taxon>
        <taxon>Eubacteriales</taxon>
        <taxon>Clostridiaceae</taxon>
        <taxon>Clostridiaceae incertae sedis</taxon>
        <taxon>Candidatus Limenecus</taxon>
    </lineage>
</organism>
<protein>
    <submittedName>
        <fullName evidence="2">Helix-turn-helix transcriptional regulator</fullName>
    </submittedName>
</protein>
<dbReference type="AlphaFoldDB" id="A0A9D1MYT8"/>
<dbReference type="SMART" id="SM00530">
    <property type="entry name" value="HTH_XRE"/>
    <property type="match status" value="1"/>
</dbReference>
<dbReference type="GO" id="GO:0003677">
    <property type="term" value="F:DNA binding"/>
    <property type="evidence" value="ECO:0007669"/>
    <property type="project" value="InterPro"/>
</dbReference>
<name>A0A9D1MYT8_9CLOT</name>
<comment type="caution">
    <text evidence="2">The sequence shown here is derived from an EMBL/GenBank/DDBJ whole genome shotgun (WGS) entry which is preliminary data.</text>
</comment>
<dbReference type="CDD" id="cd00093">
    <property type="entry name" value="HTH_XRE"/>
    <property type="match status" value="1"/>
</dbReference>
<dbReference type="PROSITE" id="PS50943">
    <property type="entry name" value="HTH_CROC1"/>
    <property type="match status" value="1"/>
</dbReference>
<evidence type="ECO:0000259" key="1">
    <source>
        <dbReference type="PROSITE" id="PS50943"/>
    </source>
</evidence>
<dbReference type="EMBL" id="DVOD01000019">
    <property type="protein sequence ID" value="HIU92023.1"/>
    <property type="molecule type" value="Genomic_DNA"/>
</dbReference>
<dbReference type="InterPro" id="IPR001387">
    <property type="entry name" value="Cro/C1-type_HTH"/>
</dbReference>
<dbReference type="InterPro" id="IPR010982">
    <property type="entry name" value="Lambda_DNA-bd_dom_sf"/>
</dbReference>
<dbReference type="Gene3D" id="1.10.260.40">
    <property type="entry name" value="lambda repressor-like DNA-binding domains"/>
    <property type="match status" value="1"/>
</dbReference>
<proteinExistence type="predicted"/>
<sequence length="139" mass="15460">MTQEKALAQFVSELREKLGLSQTGLAKKSALPLKTIEDIESGQELFLASTIRQKLANGLKLKPADIKQYEKHPNLSLLPDNEATLFIKNQILAHDVADLTCPVCGSKLITRIAKMYDLEDNLILVPKARCEKCPFQIKG</sequence>
<accession>A0A9D1MYT8</accession>
<evidence type="ECO:0000313" key="3">
    <source>
        <dbReference type="Proteomes" id="UP000886748"/>
    </source>
</evidence>
<dbReference type="Proteomes" id="UP000886748">
    <property type="component" value="Unassembled WGS sequence"/>
</dbReference>
<evidence type="ECO:0000313" key="2">
    <source>
        <dbReference type="EMBL" id="HIU92023.1"/>
    </source>
</evidence>
<reference evidence="2" key="1">
    <citation type="submission" date="2020-10" db="EMBL/GenBank/DDBJ databases">
        <authorList>
            <person name="Gilroy R."/>
        </authorList>
    </citation>
    <scope>NUCLEOTIDE SEQUENCE</scope>
    <source>
        <strain evidence="2">CHK154-7741</strain>
    </source>
</reference>
<gene>
    <name evidence="2" type="ORF">IAD26_02690</name>
</gene>
<reference evidence="2" key="2">
    <citation type="journal article" date="2021" name="PeerJ">
        <title>Extensive microbial diversity within the chicken gut microbiome revealed by metagenomics and culture.</title>
        <authorList>
            <person name="Gilroy R."/>
            <person name="Ravi A."/>
            <person name="Getino M."/>
            <person name="Pursley I."/>
            <person name="Horton D.L."/>
            <person name="Alikhan N.F."/>
            <person name="Baker D."/>
            <person name="Gharbi K."/>
            <person name="Hall N."/>
            <person name="Watson M."/>
            <person name="Adriaenssens E.M."/>
            <person name="Foster-Nyarko E."/>
            <person name="Jarju S."/>
            <person name="Secka A."/>
            <person name="Antonio M."/>
            <person name="Oren A."/>
            <person name="Chaudhuri R.R."/>
            <person name="La Ragione R."/>
            <person name="Hildebrand F."/>
            <person name="Pallen M.J."/>
        </authorList>
    </citation>
    <scope>NUCLEOTIDE SEQUENCE</scope>
    <source>
        <strain evidence="2">CHK154-7741</strain>
    </source>
</reference>
<dbReference type="SUPFAM" id="SSF47413">
    <property type="entry name" value="lambda repressor-like DNA-binding domains"/>
    <property type="match status" value="1"/>
</dbReference>